<dbReference type="RefSeq" id="WP_343052301.1">
    <property type="nucleotide sequence ID" value="NZ_JACIEB010000002.1"/>
</dbReference>
<dbReference type="Proteomes" id="UP000552757">
    <property type="component" value="Unassembled WGS sequence"/>
</dbReference>
<evidence type="ECO:0000313" key="3">
    <source>
        <dbReference type="EMBL" id="MBB3981635.1"/>
    </source>
</evidence>
<feature type="signal peptide" evidence="2">
    <location>
        <begin position="1"/>
        <end position="18"/>
    </location>
</feature>
<keyword evidence="4" id="KW-1185">Reference proteome</keyword>
<evidence type="ECO:0000313" key="4">
    <source>
        <dbReference type="Proteomes" id="UP000552757"/>
    </source>
</evidence>
<accession>A0A7W6GNB5</accession>
<feature type="compositionally biased region" description="Low complexity" evidence="1">
    <location>
        <begin position="38"/>
        <end position="48"/>
    </location>
</feature>
<keyword evidence="2" id="KW-0732">Signal</keyword>
<dbReference type="EMBL" id="JACIEB010000002">
    <property type="protein sequence ID" value="MBB3981635.1"/>
    <property type="molecule type" value="Genomic_DNA"/>
</dbReference>
<feature type="region of interest" description="Disordered" evidence="1">
    <location>
        <begin position="22"/>
        <end position="52"/>
    </location>
</feature>
<reference evidence="3 4" key="1">
    <citation type="submission" date="2020-08" db="EMBL/GenBank/DDBJ databases">
        <title>Genomic Encyclopedia of Type Strains, Phase IV (KMG-IV): sequencing the most valuable type-strain genomes for metagenomic binning, comparative biology and taxonomic classification.</title>
        <authorList>
            <person name="Goeker M."/>
        </authorList>
    </citation>
    <scope>NUCLEOTIDE SEQUENCE [LARGE SCALE GENOMIC DNA]</scope>
    <source>
        <strain evidence="3 4">DSM 29348</strain>
    </source>
</reference>
<proteinExistence type="predicted"/>
<name>A0A7W6GNB5_9SPHN</name>
<dbReference type="AlphaFoldDB" id="A0A7W6GNB5"/>
<protein>
    <submittedName>
        <fullName evidence="3">Uncharacterized protein</fullName>
    </submittedName>
</protein>
<sequence>MKRLLILAAMLSPLLVGGCDDSSVEQAEQQSGPERPEVAAAPVESSVAPAPPRPRAEVRVIPAIASDIAHNAATPIAPVAVVDLPASNIVEPVMPFPAEVTAFMVDRDGCDHFRGEEPFDAERRAYLNESIRELCSGTDARLARLRQRYAADPDVIAALAPYESQIETALRP</sequence>
<dbReference type="PROSITE" id="PS51257">
    <property type="entry name" value="PROKAR_LIPOPROTEIN"/>
    <property type="match status" value="1"/>
</dbReference>
<feature type="chain" id="PRO_5031522528" evidence="2">
    <location>
        <begin position="19"/>
        <end position="172"/>
    </location>
</feature>
<gene>
    <name evidence="3" type="ORF">GGR44_001282</name>
</gene>
<organism evidence="3 4">
    <name type="scientific">Sphingobium fontiphilum</name>
    <dbReference type="NCBI Taxonomy" id="944425"/>
    <lineage>
        <taxon>Bacteria</taxon>
        <taxon>Pseudomonadati</taxon>
        <taxon>Pseudomonadota</taxon>
        <taxon>Alphaproteobacteria</taxon>
        <taxon>Sphingomonadales</taxon>
        <taxon>Sphingomonadaceae</taxon>
        <taxon>Sphingobium</taxon>
    </lineage>
</organism>
<comment type="caution">
    <text evidence="3">The sequence shown here is derived from an EMBL/GenBank/DDBJ whole genome shotgun (WGS) entry which is preliminary data.</text>
</comment>
<evidence type="ECO:0000256" key="2">
    <source>
        <dbReference type="SAM" id="SignalP"/>
    </source>
</evidence>
<evidence type="ECO:0000256" key="1">
    <source>
        <dbReference type="SAM" id="MobiDB-lite"/>
    </source>
</evidence>